<comment type="caution">
    <text evidence="4">The sequence shown here is derived from an EMBL/GenBank/DDBJ whole genome shotgun (WGS) entry which is preliminary data.</text>
</comment>
<dbReference type="CDD" id="cd04301">
    <property type="entry name" value="NAT_SF"/>
    <property type="match status" value="1"/>
</dbReference>
<evidence type="ECO:0000313" key="4">
    <source>
        <dbReference type="EMBL" id="MTD57361.1"/>
    </source>
</evidence>
<dbReference type="EMBL" id="WMBA01000047">
    <property type="protein sequence ID" value="MTD57361.1"/>
    <property type="molecule type" value="Genomic_DNA"/>
</dbReference>
<evidence type="ECO:0000256" key="1">
    <source>
        <dbReference type="ARBA" id="ARBA00022679"/>
    </source>
</evidence>
<keyword evidence="5" id="KW-1185">Reference proteome</keyword>
<protein>
    <submittedName>
        <fullName evidence="4">GNAT family N-acetyltransferase</fullName>
    </submittedName>
</protein>
<dbReference type="AlphaFoldDB" id="A0A6N7Z7Q8"/>
<evidence type="ECO:0000259" key="3">
    <source>
        <dbReference type="PROSITE" id="PS51186"/>
    </source>
</evidence>
<evidence type="ECO:0000313" key="5">
    <source>
        <dbReference type="Proteomes" id="UP000440096"/>
    </source>
</evidence>
<accession>A0A6N7Z7Q8</accession>
<name>A0A6N7Z7Q8_9PSEU</name>
<dbReference type="InterPro" id="IPR050832">
    <property type="entry name" value="Bact_Acetyltransf"/>
</dbReference>
<sequence>MVVAPPSGAAVNWTVRRAVPADAARIAEINVDGWRAAYRGLIPDSYLDGMRYETLRERWATGLRGHTDAASMFVATGPDGRIEAYAFVRSVRDEADRHPVHATGELCAIYADPRRRGTGAGHAVHQAALGHLAAYGFRHVVLWVLTGNGPARRFYEAHGWSCDEVEKDGGIAGEWTPEIRYSRPIQESKM</sequence>
<dbReference type="Proteomes" id="UP000440096">
    <property type="component" value="Unassembled WGS sequence"/>
</dbReference>
<dbReference type="SUPFAM" id="SSF55729">
    <property type="entry name" value="Acyl-CoA N-acyltransferases (Nat)"/>
    <property type="match status" value="1"/>
</dbReference>
<keyword evidence="1 4" id="KW-0808">Transferase</keyword>
<dbReference type="GO" id="GO:0016747">
    <property type="term" value="F:acyltransferase activity, transferring groups other than amino-acyl groups"/>
    <property type="evidence" value="ECO:0007669"/>
    <property type="project" value="InterPro"/>
</dbReference>
<keyword evidence="2" id="KW-0012">Acyltransferase</keyword>
<dbReference type="Pfam" id="PF00583">
    <property type="entry name" value="Acetyltransf_1"/>
    <property type="match status" value="1"/>
</dbReference>
<reference evidence="4 5" key="1">
    <citation type="submission" date="2019-11" db="EMBL/GenBank/DDBJ databases">
        <title>Draft genome of Amycolatopsis RM579.</title>
        <authorList>
            <person name="Duangmal K."/>
            <person name="Mingma R."/>
        </authorList>
    </citation>
    <scope>NUCLEOTIDE SEQUENCE [LARGE SCALE GENOMIC DNA]</scope>
    <source>
        <strain evidence="4 5">RM579</strain>
    </source>
</reference>
<dbReference type="OrthoDB" id="5243635at2"/>
<organism evidence="4 5">
    <name type="scientific">Amycolatopsis pithecellobii</name>
    <dbReference type="NCBI Taxonomy" id="664692"/>
    <lineage>
        <taxon>Bacteria</taxon>
        <taxon>Bacillati</taxon>
        <taxon>Actinomycetota</taxon>
        <taxon>Actinomycetes</taxon>
        <taxon>Pseudonocardiales</taxon>
        <taxon>Pseudonocardiaceae</taxon>
        <taxon>Amycolatopsis</taxon>
    </lineage>
</organism>
<evidence type="ECO:0000256" key="2">
    <source>
        <dbReference type="ARBA" id="ARBA00023315"/>
    </source>
</evidence>
<dbReference type="PROSITE" id="PS51186">
    <property type="entry name" value="GNAT"/>
    <property type="match status" value="1"/>
</dbReference>
<dbReference type="InterPro" id="IPR016181">
    <property type="entry name" value="Acyl_CoA_acyltransferase"/>
</dbReference>
<feature type="domain" description="N-acetyltransferase" evidence="3">
    <location>
        <begin position="13"/>
        <end position="186"/>
    </location>
</feature>
<dbReference type="PANTHER" id="PTHR43877">
    <property type="entry name" value="AMINOALKYLPHOSPHONATE N-ACETYLTRANSFERASE-RELATED-RELATED"/>
    <property type="match status" value="1"/>
</dbReference>
<dbReference type="Gene3D" id="3.40.630.30">
    <property type="match status" value="1"/>
</dbReference>
<dbReference type="InterPro" id="IPR000182">
    <property type="entry name" value="GNAT_dom"/>
</dbReference>
<proteinExistence type="predicted"/>
<gene>
    <name evidence="4" type="ORF">GKO32_25810</name>
</gene>